<dbReference type="RefSeq" id="WP_191615634.1">
    <property type="nucleotide sequence ID" value="NZ_JACYFG010000006.1"/>
</dbReference>
<dbReference type="PANTHER" id="PTHR13817:SF173">
    <property type="entry name" value="FRAZZLED"/>
    <property type="match status" value="1"/>
</dbReference>
<dbReference type="Gene3D" id="2.60.120.260">
    <property type="entry name" value="Galactose-binding domain-like"/>
    <property type="match status" value="1"/>
</dbReference>
<protein>
    <submittedName>
        <fullName evidence="6">Fibronectin type III domain-containing protein</fullName>
    </submittedName>
</protein>
<dbReference type="Gene3D" id="1.10.1330.10">
    <property type="entry name" value="Dockerin domain"/>
    <property type="match status" value="1"/>
</dbReference>
<dbReference type="SUPFAM" id="SSF63446">
    <property type="entry name" value="Type I dockerin domain"/>
    <property type="match status" value="1"/>
</dbReference>
<name>A0A927IDZ7_9BACT</name>
<dbReference type="SUPFAM" id="SSF49344">
    <property type="entry name" value="CBD9-like"/>
    <property type="match status" value="1"/>
</dbReference>
<dbReference type="InterPro" id="IPR016134">
    <property type="entry name" value="Dockerin_dom"/>
</dbReference>
<gene>
    <name evidence="6" type="ORF">IEN85_03260</name>
</gene>
<sequence length="2752" mass="295877">MRDERGWPTTDFRMILFDWRLWGGWFNPPYDDPERKQIDVSGIYKVSFKGDATVSSFAGDSYFSITNQTYDAESNTTTLDLYIFSQGEVIANDPNDNSGLAAIQFTNTVNPESSSGAGITDLKVIRPGYHDRPDQTFTDEFLNALKPFAALRFMDVQHTNNSNPFQGDPYPNNVTLWQDRVTKDSPSQVLENRGLKQPVVAWEYDIEIANEVGADLWLNIPVHAELDYVKKLAILVAYGVDMGDADVSGPFSEAMLAQGVQTTEPLDPSLNVYLEHSNEVWNFGFSQYVYNKLAAVEAANNGFDWGTTNEEHMARRRHIKRAYDFGQIFSEVLSEKYGTDVLLDKVRPIHAHWASAINFDLPNQWQSAVNWMEATYGPVSDYFYAFAIAPYMNDSGASDTATPEELLAVLVGNSDSSAAGMRSTFIDKCLNDWGVAPMVYEGGPDTGGGSTTNVQNRILMNRLPGMKDAVKRDMIDNWFELGGKEFAYFVVAGGASRHGSWGATEDVADPTAPKYQALLEIAGDVSIQLISASIPDGAVNTEYASQLQTFGGVPPIDWTVESGSLPDGLTLNAVTGLISGTPAPGSEGVYSPTIRATDEGGEYDEALFPFEILAFNDSAPVFQTSTTLADGQEGSPYQDNFIVTGGNGALNWSVTNPGDLPSGLSFNNGLFSGTPQVAGNYSFEVVVTDSDTNSGAGDEARATFSVVIDENPDIPASPTDLAVNAVSATVIDLSWTDNADNETGYEIQISGDGGQNYLQSIDVGPNVTSYSHTGLTPETIYYYRVRAVNGSFVSGFSGAAGTTTLPPLPELDVIAGFDFATYAGTEDTATATTVNSGATVTDLTRGAGAAGRTNYGNELGGFNTAATSFTKATLQEAISADNYFEFTVSPLDGYTLDIEEFFYSAFAQANGTNPGDFSIEVEYSLDGFATAGTSLGGNSGVVAQTIGGLLGNPFSLQTAGEAALQGLTAPVTFRIYGYKGAGYTSKGIGFDAGDDLAIRGTITELNPAVPEVIAGFDFATYSGNEATASASTIADNSEVSDLVRGAGTAGSGSTYQGELGGFNTSGPRFDAADIAGAIAIDDYFEFSVTPDSGYVFDIEEVFYSAYAQNNGTSPENFSIEVQYSLDGFATDGVSLGGNNGVTAQTIGGMLGNPFTLSTESEAALQGVSETVTFRLYGYKGAGYTAKGIGFDAGEDLFVFGTVRSAGGSGGGGVTLAAPSDLAISAPAFDRIAATWQDNADGETAYEVQVSTDGGATYPQVETLAADSSEILITGLSASTEYAVRVRAVAGSDASSFAGPVAIETPAVPGDSAVIAAFDFVGYSGGEASAAATTENLNVTVSYLTRGPGASGGNTYGGETGGFNTTGTRFDDPTLEVAIANGEYYEFSVSPENGYALKIDQVFYSAYAQNNGTDPENFSIEIQYSLDGFETAGISLGGNSGVTPQTLGGMLGNPFSVSTTTEAALQSVEGTVTFRIFGYDGVAYTSKGIGFNDGDDIAVFGSLVEANSNQAKAYNYLRFWLDGTSGDDGAMHLRELKWLSGDNLLPANALSSLTGDPNVEVLTTTGNSLSLLMAALDEDGSTSNYYRSGNEFTLRFKNAPVYPTGIRIGSPGWSRATAFHCEGSVDGETWTLLYETSGLTSDDFPISADGIKYGEFDFGVTLPDDLDTVAPSVPENLSATEVSGDEATIVWDPSTDAGSGVAHYRVYLDGEYLEMVNSPEATLSGLSPETEYSVSVSAVDVEGNESDESSALVFMTSEAAGEIAQSYRYLRFWVDASSSDPNPMQLRELRWLFGDKEMPFSLITSSVGDDSVEISTSTGNVYAFDGPWKMFDGDTNSHWYVESGNEVTLDFKDTAVIPTGVRIASPSWSRVAAFRCEASNDGETWTELYEATELTGTDYPDSWGSVRSGDFDFGFTIPDTVDQSPPSVPEELAAVEVQDIEASLTWEPSVDAGVGVSSYRVFVEGEFWNATTEPELRLLGLSPNTTYDVTISALDVYGNESVPSAAFSVTTSERAQALDPMVLGIGVGSDLNGVWKSGVNFADEWANYETSNPFNPVFLDEIAHYEVIRFMDLNPTNNNWIVNWEDRRQPDDLEQRVIQNFTKENVRVLQGVAFEWMIKLCNLLEVDMWINVPHAASNDYVAQLANLIRDNLDPNLQVMVEYSNEAWAGFGSEIYTQEQGYALGLEQGDFPRYGWFGDNEYARFRFYVMRSLELHEIFDASFGEESHRVYKVLSGWSNFPDLSRVHRDALSDPLINPNGREIDGYALAPYFNFTSSGDDEAMLADFYARLEGVKATARDHYEVWSAEDIPMITYEGGQHITTAGEAASRNPLMYNAYMAYLDALAPFYQEFTHFVHHGGYGRGMAWGSKEYVGQSELLAFKYRALKDWWLLNASLPEAEAPIIVSQPDDAIVGEGAGASFEVVAIGKAPFTYTWYRNGEVVSGAESPALQLSNLSIENDGDEYYVVVSNSLGPVISDIATLSVTALSNKAEIKFAAESIAVDGLMDSAWSDANEYPISRVNRGTVDGAADLDGSYRVLWDAAGLYFYVEVQDDILVYHTEGTTKSAHDFDSVEFYLDPDNAKTSSYQNDGQYVYNIVTGVGASAGNPTLEGVLAAGVEVEGGYNVEFFVPWSNYGVNPSAGDYIGFDLMIADNDIPDTEASEGKIAWWTDVNQSWSDPSYFGTGLLLAEEIEAVPGDLSGDGVIDSQDAVLARGAVGTTIGSPRFIESMDYDNDGTITRSDYSIWYRIARRSM</sequence>
<feature type="domain" description="Dockerin" evidence="5">
    <location>
        <begin position="2690"/>
        <end position="2752"/>
    </location>
</feature>
<dbReference type="Pfam" id="PF06452">
    <property type="entry name" value="CBM9_1"/>
    <property type="match status" value="1"/>
</dbReference>
<dbReference type="InterPro" id="IPR015919">
    <property type="entry name" value="Cadherin-like_sf"/>
</dbReference>
<evidence type="ECO:0000256" key="1">
    <source>
        <dbReference type="ARBA" id="ARBA00022737"/>
    </source>
</evidence>
<dbReference type="Gene3D" id="2.60.40.1190">
    <property type="match status" value="1"/>
</dbReference>
<dbReference type="GO" id="GO:0004553">
    <property type="term" value="F:hydrolase activity, hydrolyzing O-glycosyl compounds"/>
    <property type="evidence" value="ECO:0007669"/>
    <property type="project" value="InterPro"/>
</dbReference>
<dbReference type="SUPFAM" id="SSF48726">
    <property type="entry name" value="Immunoglobulin"/>
    <property type="match status" value="1"/>
</dbReference>
<dbReference type="PROSITE" id="PS50853">
    <property type="entry name" value="FN3"/>
    <property type="match status" value="4"/>
</dbReference>
<dbReference type="InterPro" id="IPR036116">
    <property type="entry name" value="FN3_sf"/>
</dbReference>
<dbReference type="PROSITE" id="PS50835">
    <property type="entry name" value="IG_LIKE"/>
    <property type="match status" value="1"/>
</dbReference>
<proteinExistence type="predicted"/>
<dbReference type="InterPro" id="IPR018247">
    <property type="entry name" value="EF_Hand_1_Ca_BS"/>
</dbReference>
<evidence type="ECO:0000259" key="5">
    <source>
        <dbReference type="PROSITE" id="PS51766"/>
    </source>
</evidence>
<comment type="caution">
    <text evidence="6">The sequence shown here is derived from an EMBL/GenBank/DDBJ whole genome shotgun (WGS) entry which is preliminary data.</text>
</comment>
<dbReference type="InterPro" id="IPR013783">
    <property type="entry name" value="Ig-like_fold"/>
</dbReference>
<dbReference type="InterPro" id="IPR007110">
    <property type="entry name" value="Ig-like_dom"/>
</dbReference>
<keyword evidence="7" id="KW-1185">Reference proteome</keyword>
<dbReference type="InterPro" id="IPR003961">
    <property type="entry name" value="FN3_dom"/>
</dbReference>
<evidence type="ECO:0000313" key="6">
    <source>
        <dbReference type="EMBL" id="MBD5778497.1"/>
    </source>
</evidence>
<evidence type="ECO:0000259" key="2">
    <source>
        <dbReference type="PROSITE" id="PS50022"/>
    </source>
</evidence>
<feature type="domain" description="Fibronectin type-III" evidence="4">
    <location>
        <begin position="1672"/>
        <end position="1758"/>
    </location>
</feature>
<feature type="domain" description="Fibronectin type-III" evidence="4">
    <location>
        <begin position="1217"/>
        <end position="1307"/>
    </location>
</feature>
<feature type="domain" description="Fibronectin type-III" evidence="4">
    <location>
        <begin position="1927"/>
        <end position="2013"/>
    </location>
</feature>
<dbReference type="SUPFAM" id="SSF49313">
    <property type="entry name" value="Cadherin-like"/>
    <property type="match status" value="2"/>
</dbReference>
<dbReference type="GO" id="GO:0016020">
    <property type="term" value="C:membrane"/>
    <property type="evidence" value="ECO:0007669"/>
    <property type="project" value="InterPro"/>
</dbReference>
<dbReference type="InterPro" id="IPR036439">
    <property type="entry name" value="Dockerin_dom_sf"/>
</dbReference>
<dbReference type="InterPro" id="IPR000421">
    <property type="entry name" value="FA58C"/>
</dbReference>
<dbReference type="SUPFAM" id="SSF49785">
    <property type="entry name" value="Galactose-binding domain-like"/>
    <property type="match status" value="1"/>
</dbReference>
<feature type="domain" description="Ig-like" evidence="3">
    <location>
        <begin position="2400"/>
        <end position="2481"/>
    </location>
</feature>
<dbReference type="InterPro" id="IPR008979">
    <property type="entry name" value="Galactose-bd-like_sf"/>
</dbReference>
<keyword evidence="1" id="KW-0677">Repeat</keyword>
<feature type="domain" description="F5/8 type C" evidence="2">
    <location>
        <begin position="1794"/>
        <end position="1893"/>
    </location>
</feature>
<dbReference type="PROSITE" id="PS51766">
    <property type="entry name" value="DOCKERIN"/>
    <property type="match status" value="1"/>
</dbReference>
<dbReference type="InterPro" id="IPR050964">
    <property type="entry name" value="Striated_Muscle_Regulatory"/>
</dbReference>
<dbReference type="GO" id="GO:0000272">
    <property type="term" value="P:polysaccharide catabolic process"/>
    <property type="evidence" value="ECO:0007669"/>
    <property type="project" value="InterPro"/>
</dbReference>
<evidence type="ECO:0000259" key="3">
    <source>
        <dbReference type="PROSITE" id="PS50835"/>
    </source>
</evidence>
<dbReference type="EMBL" id="JACYFG010000006">
    <property type="protein sequence ID" value="MBD5778497.1"/>
    <property type="molecule type" value="Genomic_DNA"/>
</dbReference>
<dbReference type="GO" id="GO:0030246">
    <property type="term" value="F:carbohydrate binding"/>
    <property type="evidence" value="ECO:0007669"/>
    <property type="project" value="InterPro"/>
</dbReference>
<reference evidence="6" key="1">
    <citation type="submission" date="2020-09" db="EMBL/GenBank/DDBJ databases">
        <title>Pelagicoccus enzymogenes sp. nov. with an EPS production, isolated from marine sediment.</title>
        <authorList>
            <person name="Feng X."/>
        </authorList>
    </citation>
    <scope>NUCLEOTIDE SEQUENCE</scope>
    <source>
        <strain evidence="6">NFK12</strain>
    </source>
</reference>
<dbReference type="InterPro" id="IPR010502">
    <property type="entry name" value="Carb-bd_dom_fam9"/>
</dbReference>
<dbReference type="InterPro" id="IPR036179">
    <property type="entry name" value="Ig-like_dom_sf"/>
</dbReference>
<dbReference type="Pfam" id="PF00041">
    <property type="entry name" value="fn3"/>
    <property type="match status" value="3"/>
</dbReference>
<dbReference type="PROSITE" id="PS50022">
    <property type="entry name" value="FA58C_3"/>
    <property type="match status" value="1"/>
</dbReference>
<organism evidence="6 7">
    <name type="scientific">Pelagicoccus enzymogenes</name>
    <dbReference type="NCBI Taxonomy" id="2773457"/>
    <lineage>
        <taxon>Bacteria</taxon>
        <taxon>Pseudomonadati</taxon>
        <taxon>Verrucomicrobiota</taxon>
        <taxon>Opitutia</taxon>
        <taxon>Puniceicoccales</taxon>
        <taxon>Pelagicoccaceae</taxon>
        <taxon>Pelagicoccus</taxon>
    </lineage>
</organism>
<dbReference type="PROSITE" id="PS00018">
    <property type="entry name" value="EF_HAND_1"/>
    <property type="match status" value="1"/>
</dbReference>
<evidence type="ECO:0000259" key="4">
    <source>
        <dbReference type="PROSITE" id="PS50853"/>
    </source>
</evidence>
<accession>A0A927IDZ7</accession>
<dbReference type="GO" id="GO:0005509">
    <property type="term" value="F:calcium ion binding"/>
    <property type="evidence" value="ECO:0007669"/>
    <property type="project" value="InterPro"/>
</dbReference>
<dbReference type="Pfam" id="PF05345">
    <property type="entry name" value="He_PIG"/>
    <property type="match status" value="2"/>
</dbReference>
<dbReference type="CDD" id="cd00063">
    <property type="entry name" value="FN3"/>
    <property type="match status" value="4"/>
</dbReference>
<dbReference type="PANTHER" id="PTHR13817">
    <property type="entry name" value="TITIN"/>
    <property type="match status" value="1"/>
</dbReference>
<dbReference type="Proteomes" id="UP000622317">
    <property type="component" value="Unassembled WGS sequence"/>
</dbReference>
<dbReference type="SMART" id="SM00060">
    <property type="entry name" value="FN3"/>
    <property type="match status" value="4"/>
</dbReference>
<dbReference type="SUPFAM" id="SSF49265">
    <property type="entry name" value="Fibronectin type III"/>
    <property type="match status" value="3"/>
</dbReference>
<evidence type="ECO:0000313" key="7">
    <source>
        <dbReference type="Proteomes" id="UP000622317"/>
    </source>
</evidence>
<feature type="domain" description="Fibronectin type-III" evidence="4">
    <location>
        <begin position="717"/>
        <end position="807"/>
    </location>
</feature>
<dbReference type="Gene3D" id="2.60.40.10">
    <property type="entry name" value="Immunoglobulins"/>
    <property type="match status" value="7"/>
</dbReference>